<evidence type="ECO:0000313" key="8">
    <source>
        <dbReference type="Proteomes" id="UP000756132"/>
    </source>
</evidence>
<organism evidence="7 8">
    <name type="scientific">Passalora fulva</name>
    <name type="common">Tomato leaf mold</name>
    <name type="synonym">Cladosporium fulvum</name>
    <dbReference type="NCBI Taxonomy" id="5499"/>
    <lineage>
        <taxon>Eukaryota</taxon>
        <taxon>Fungi</taxon>
        <taxon>Dikarya</taxon>
        <taxon>Ascomycota</taxon>
        <taxon>Pezizomycotina</taxon>
        <taxon>Dothideomycetes</taxon>
        <taxon>Dothideomycetidae</taxon>
        <taxon>Mycosphaerellales</taxon>
        <taxon>Mycosphaerellaceae</taxon>
        <taxon>Fulvia</taxon>
    </lineage>
</organism>
<proteinExistence type="inferred from homology"/>
<keyword evidence="8" id="KW-1185">Reference proteome</keyword>
<dbReference type="PANTHER" id="PTHR42038">
    <property type="match status" value="1"/>
</dbReference>
<gene>
    <name evidence="7" type="ORF">CLAFUR5_03380</name>
</gene>
<reference evidence="7" key="1">
    <citation type="submission" date="2021-12" db="EMBL/GenBank/DDBJ databases">
        <authorList>
            <person name="Zaccaron A."/>
            <person name="Stergiopoulos I."/>
        </authorList>
    </citation>
    <scope>NUCLEOTIDE SEQUENCE</scope>
    <source>
        <strain evidence="7">Race5_Kim</strain>
    </source>
</reference>
<comment type="subcellular location">
    <subcellularLocation>
        <location evidence="1">Membrane</location>
        <topology evidence="1">Multi-pass membrane protein</topology>
    </subcellularLocation>
</comment>
<evidence type="ECO:0000256" key="4">
    <source>
        <dbReference type="ARBA" id="ARBA00022989"/>
    </source>
</evidence>
<evidence type="ECO:0000256" key="6">
    <source>
        <dbReference type="SAM" id="Phobius"/>
    </source>
</evidence>
<dbReference type="GeneID" id="71983258"/>
<dbReference type="AlphaFoldDB" id="A0A9Q8LC06"/>
<feature type="transmembrane region" description="Helical" evidence="6">
    <location>
        <begin position="75"/>
        <end position="93"/>
    </location>
</feature>
<feature type="transmembrane region" description="Helical" evidence="6">
    <location>
        <begin position="20"/>
        <end position="38"/>
    </location>
</feature>
<keyword evidence="3 6" id="KW-0812">Transmembrane</keyword>
<dbReference type="PANTHER" id="PTHR42038:SF2">
    <property type="entry name" value="TERPENE CYCLASE AUSL"/>
    <property type="match status" value="1"/>
</dbReference>
<feature type="transmembrane region" description="Helical" evidence="6">
    <location>
        <begin position="105"/>
        <end position="128"/>
    </location>
</feature>
<feature type="transmembrane region" description="Helical" evidence="6">
    <location>
        <begin position="156"/>
        <end position="178"/>
    </location>
</feature>
<dbReference type="InterPro" id="IPR039020">
    <property type="entry name" value="PaxB-like"/>
</dbReference>
<feature type="transmembrane region" description="Helical" evidence="6">
    <location>
        <begin position="50"/>
        <end position="69"/>
    </location>
</feature>
<evidence type="ECO:0000256" key="2">
    <source>
        <dbReference type="ARBA" id="ARBA00006757"/>
    </source>
</evidence>
<evidence type="ECO:0000256" key="5">
    <source>
        <dbReference type="ARBA" id="ARBA00023136"/>
    </source>
</evidence>
<dbReference type="GO" id="GO:0016020">
    <property type="term" value="C:membrane"/>
    <property type="evidence" value="ECO:0007669"/>
    <property type="project" value="UniProtKB-SubCell"/>
</dbReference>
<comment type="similarity">
    <text evidence="2">Belongs to the paxB family.</text>
</comment>
<keyword evidence="5 6" id="KW-0472">Membrane</keyword>
<dbReference type="GO" id="GO:0016829">
    <property type="term" value="F:lyase activity"/>
    <property type="evidence" value="ECO:0007669"/>
    <property type="project" value="InterPro"/>
</dbReference>
<protein>
    <submittedName>
        <fullName evidence="7">Terpene cyclase ascF</fullName>
    </submittedName>
</protein>
<dbReference type="Proteomes" id="UP000756132">
    <property type="component" value="Chromosome 2"/>
</dbReference>
<evidence type="ECO:0000256" key="1">
    <source>
        <dbReference type="ARBA" id="ARBA00004141"/>
    </source>
</evidence>
<sequence length="201" mass="22624">MGSNDILPLHVPSHVKPTCYVLLQFGGLLWTLCYALYVRESLKSKSYGMPLFALAQNFAWELVYAVYVAESPLEQSVFTLWLVFDLGMIYGVVKFGKYEWKQSPWIARNVGVVLIVMIGVATLGQWTFAKWWTENEVGRKEGKPYRGRIGPGTNELGVWTAAVAQVYLSAASLCQLVVRQHSGGVNWTFWACRMFGSISEL</sequence>
<name>A0A9Q8LC06_PASFU</name>
<dbReference type="OrthoDB" id="3645565at2759"/>
<evidence type="ECO:0000313" key="7">
    <source>
        <dbReference type="EMBL" id="UJO13973.1"/>
    </source>
</evidence>
<dbReference type="EMBL" id="CP090164">
    <property type="protein sequence ID" value="UJO13973.1"/>
    <property type="molecule type" value="Genomic_DNA"/>
</dbReference>
<keyword evidence="4 6" id="KW-1133">Transmembrane helix</keyword>
<dbReference type="KEGG" id="ffu:CLAFUR5_03380"/>
<dbReference type="Pfam" id="PF25129">
    <property type="entry name" value="Pyr4-TMTC"/>
    <property type="match status" value="1"/>
</dbReference>
<dbReference type="RefSeq" id="XP_047758339.1">
    <property type="nucleotide sequence ID" value="XM_047902528.1"/>
</dbReference>
<reference evidence="7" key="2">
    <citation type="journal article" date="2022" name="Microb. Genom.">
        <title>A chromosome-scale genome assembly of the tomato pathogen Cladosporium fulvum reveals a compartmentalized genome architecture and the presence of a dispensable chromosome.</title>
        <authorList>
            <person name="Zaccaron A.Z."/>
            <person name="Chen L.H."/>
            <person name="Samaras A."/>
            <person name="Stergiopoulos I."/>
        </authorList>
    </citation>
    <scope>NUCLEOTIDE SEQUENCE</scope>
    <source>
        <strain evidence="7">Race5_Kim</strain>
    </source>
</reference>
<evidence type="ECO:0000256" key="3">
    <source>
        <dbReference type="ARBA" id="ARBA00022692"/>
    </source>
</evidence>
<accession>A0A9Q8LC06</accession>